<dbReference type="PIRSF" id="PIRSF031924">
    <property type="entry name" value="Pi-irrepressible_AP"/>
    <property type="match status" value="1"/>
</dbReference>
<evidence type="ECO:0000313" key="3">
    <source>
        <dbReference type="Proteomes" id="UP000008718"/>
    </source>
</evidence>
<dbReference type="Pfam" id="PF01663">
    <property type="entry name" value="Phosphodiest"/>
    <property type="match status" value="1"/>
</dbReference>
<evidence type="ECO:0000256" key="1">
    <source>
        <dbReference type="SAM" id="SignalP"/>
    </source>
</evidence>
<accession>E4T452</accession>
<dbReference type="HOGENOM" id="CLU_034095_0_0_10"/>
<dbReference type="EMBL" id="CP002345">
    <property type="protein sequence ID" value="ADQ79496.1"/>
    <property type="molecule type" value="Genomic_DNA"/>
</dbReference>
<dbReference type="Gene3D" id="3.30.1360.150">
    <property type="match status" value="1"/>
</dbReference>
<gene>
    <name evidence="2" type="ordered locus">Palpr_1350</name>
</gene>
<dbReference type="GO" id="GO:0004035">
    <property type="term" value="F:alkaline phosphatase activity"/>
    <property type="evidence" value="ECO:0007669"/>
    <property type="project" value="InterPro"/>
</dbReference>
<dbReference type="RefSeq" id="WP_013444865.1">
    <property type="nucleotide sequence ID" value="NC_014734.1"/>
</dbReference>
<dbReference type="eggNOG" id="COG3119">
    <property type="taxonomic scope" value="Bacteria"/>
</dbReference>
<name>E4T452_PALPW</name>
<reference evidence="2 3" key="2">
    <citation type="journal article" date="2011" name="Stand. Genomic Sci.">
        <title>Complete genome sequence of Paludibacter propionicigenes type strain (WB4).</title>
        <authorList>
            <person name="Gronow S."/>
            <person name="Munk C."/>
            <person name="Lapidus A."/>
            <person name="Nolan M."/>
            <person name="Lucas S."/>
            <person name="Hammon N."/>
            <person name="Deshpande S."/>
            <person name="Cheng J.F."/>
            <person name="Tapia R."/>
            <person name="Han C."/>
            <person name="Goodwin L."/>
            <person name="Pitluck S."/>
            <person name="Liolios K."/>
            <person name="Ivanova N."/>
            <person name="Mavromatis K."/>
            <person name="Mikhailova N."/>
            <person name="Pati A."/>
            <person name="Chen A."/>
            <person name="Palaniappan K."/>
            <person name="Land M."/>
            <person name="Hauser L."/>
            <person name="Chang Y.J."/>
            <person name="Jeffries C.D."/>
            <person name="Brambilla E."/>
            <person name="Rohde M."/>
            <person name="Goker M."/>
            <person name="Detter J.C."/>
            <person name="Woyke T."/>
            <person name="Bristow J."/>
            <person name="Eisen J.A."/>
            <person name="Markowitz V."/>
            <person name="Hugenholtz P."/>
            <person name="Kyrpides N.C."/>
            <person name="Klenk H.P."/>
        </authorList>
    </citation>
    <scope>NUCLEOTIDE SEQUENCE [LARGE SCALE GENOMIC DNA]</scope>
    <source>
        <strain evidence="3">DSM 17365 / JCM 13257 / WB4</strain>
    </source>
</reference>
<dbReference type="AlphaFoldDB" id="E4T452"/>
<dbReference type="OrthoDB" id="9766127at2"/>
<proteinExistence type="predicted"/>
<keyword evidence="3" id="KW-1185">Reference proteome</keyword>
<dbReference type="KEGG" id="ppn:Palpr_1350"/>
<dbReference type="STRING" id="694427.Palpr_1350"/>
<organism evidence="2 3">
    <name type="scientific">Paludibacter propionicigenes (strain DSM 17365 / JCM 13257 / WB4)</name>
    <dbReference type="NCBI Taxonomy" id="694427"/>
    <lineage>
        <taxon>Bacteria</taxon>
        <taxon>Pseudomonadati</taxon>
        <taxon>Bacteroidota</taxon>
        <taxon>Bacteroidia</taxon>
        <taxon>Bacteroidales</taxon>
        <taxon>Paludibacteraceae</taxon>
        <taxon>Paludibacter</taxon>
    </lineage>
</organism>
<reference key="1">
    <citation type="submission" date="2010-11" db="EMBL/GenBank/DDBJ databases">
        <title>The complete genome of Paludibacter propionicigenes DSM 17365.</title>
        <authorList>
            <consortium name="US DOE Joint Genome Institute (JGI-PGF)"/>
            <person name="Lucas S."/>
            <person name="Copeland A."/>
            <person name="Lapidus A."/>
            <person name="Bruce D."/>
            <person name="Goodwin L."/>
            <person name="Pitluck S."/>
            <person name="Kyrpides N."/>
            <person name="Mavromatis K."/>
            <person name="Ivanova N."/>
            <person name="Munk A.C."/>
            <person name="Brettin T."/>
            <person name="Detter J.C."/>
            <person name="Han C."/>
            <person name="Tapia R."/>
            <person name="Land M."/>
            <person name="Hauser L."/>
            <person name="Markowitz V."/>
            <person name="Cheng J.-F."/>
            <person name="Hugenholtz P."/>
            <person name="Woyke T."/>
            <person name="Wu D."/>
            <person name="Gronow S."/>
            <person name="Wellnitz S."/>
            <person name="Brambilla E."/>
            <person name="Klenk H.-P."/>
            <person name="Eisen J.A."/>
        </authorList>
    </citation>
    <scope>NUCLEOTIDE SEQUENCE</scope>
    <source>
        <strain>WB4</strain>
    </source>
</reference>
<sequence>MFSSRNIIYSFILLLASLNLSAQPATSERPRLVVGIMVDGLQQKHLDLLWNYLDPNGFKKIITSGANFRNVSYNIVSAGNASDIATVMTGTTPYYNGIVGNSYYHRSLDDIESIIQDDNQVGIGTSQNLSAHKLLSSTVGDELMLAYPNKSKCYAVAIGPEEAIMLGGHTAKSVTWIDDASMKWVTTGYYADGLSHWADEMNVNGVFQNYTARTWGPLFNINTYLSKPEKEDKKWGFFYDPTTKKAKNSQASIIKTTPSANGLVAELGMKILEQENLGNDIYPDMLLLQFTVRTPFEKSTALNSAEKEDMYFRLDKEIQSILQKINEKTGLDKTLVFLFGNQTGVHSPTELGENKIPAGYFNADRSIALLSSYLIAVYGPEKWISGYYGKNIFLNKEKIISKKLNLNDFQKTVAEFMLEFEGIKAAFPSSQILNFGGNKDSEMARLQNSTNKISVGDVIFTLLPGWIEVDNKNNPIGESNAIVSYTPLYFYGWKIKPQNISTSYQTIDIAPTISRILDIPMPNACIGKPIIEVTP</sequence>
<dbReference type="InterPro" id="IPR026263">
    <property type="entry name" value="Alkaline_phosphatase_prok"/>
</dbReference>
<dbReference type="SUPFAM" id="SSF53649">
    <property type="entry name" value="Alkaline phosphatase-like"/>
    <property type="match status" value="1"/>
</dbReference>
<feature type="chain" id="PRO_5003189396" evidence="1">
    <location>
        <begin position="23"/>
        <end position="535"/>
    </location>
</feature>
<dbReference type="InterPro" id="IPR017850">
    <property type="entry name" value="Alkaline_phosphatase_core_sf"/>
</dbReference>
<dbReference type="Proteomes" id="UP000008718">
    <property type="component" value="Chromosome"/>
</dbReference>
<dbReference type="InterPro" id="IPR002591">
    <property type="entry name" value="Phosphodiest/P_Trfase"/>
</dbReference>
<keyword evidence="1" id="KW-0732">Signal</keyword>
<feature type="signal peptide" evidence="1">
    <location>
        <begin position="1"/>
        <end position="22"/>
    </location>
</feature>
<dbReference type="Gene3D" id="3.40.720.10">
    <property type="entry name" value="Alkaline Phosphatase, subunit A"/>
    <property type="match status" value="1"/>
</dbReference>
<evidence type="ECO:0000313" key="2">
    <source>
        <dbReference type="EMBL" id="ADQ79496.1"/>
    </source>
</evidence>
<protein>
    <submittedName>
        <fullName evidence="2">Type I phosphodiesterase/nucleotide pyrophosphatase</fullName>
    </submittedName>
</protein>
<dbReference type="CDD" id="cd16016">
    <property type="entry name" value="AP-SPAP"/>
    <property type="match status" value="1"/>
</dbReference>